<name>A0ABM0JPT5_APLCA</name>
<evidence type="ECO:0000256" key="4">
    <source>
        <dbReference type="ARBA" id="ARBA00022833"/>
    </source>
</evidence>
<keyword evidence="4 6" id="KW-0862">Zinc</keyword>
<feature type="binding site" evidence="6">
    <location>
        <position position="11"/>
    </location>
    <ligand>
        <name>Zn(2+)</name>
        <dbReference type="ChEBI" id="CHEBI:29105"/>
        <note>catalytic</note>
    </ligand>
</feature>
<feature type="compositionally biased region" description="Polar residues" evidence="8">
    <location>
        <begin position="286"/>
        <end position="308"/>
    </location>
</feature>
<feature type="binding site" evidence="6">
    <location>
        <position position="17"/>
    </location>
    <ligand>
        <name>Zn(2+)</name>
        <dbReference type="ChEBI" id="CHEBI:29105"/>
        <note>catalytic</note>
    </ligand>
</feature>
<evidence type="ECO:0000313" key="11">
    <source>
        <dbReference type="Proteomes" id="UP000694888"/>
    </source>
</evidence>
<dbReference type="GO" id="GO:0008237">
    <property type="term" value="F:metallopeptidase activity"/>
    <property type="evidence" value="ECO:0007669"/>
    <property type="project" value="UniProtKB-KW"/>
</dbReference>
<dbReference type="PANTHER" id="PTHR10127">
    <property type="entry name" value="DISCOIDIN, CUB, EGF, LAMININ , AND ZINC METALLOPROTEASE DOMAIN CONTAINING"/>
    <property type="match status" value="1"/>
</dbReference>
<feature type="region of interest" description="Disordered" evidence="8">
    <location>
        <begin position="191"/>
        <end position="364"/>
    </location>
</feature>
<keyword evidence="5 6" id="KW-0482">Metalloprotease</keyword>
<dbReference type="PRINTS" id="PR00480">
    <property type="entry name" value="ASTACIN"/>
</dbReference>
<keyword evidence="11" id="KW-1185">Reference proteome</keyword>
<gene>
    <name evidence="12" type="primary">LOC101864390</name>
</gene>
<evidence type="ECO:0000256" key="7">
    <source>
        <dbReference type="RuleBase" id="RU361183"/>
    </source>
</evidence>
<dbReference type="GeneID" id="101864390"/>
<comment type="cofactor">
    <cofactor evidence="6 7">
        <name>Zn(2+)</name>
        <dbReference type="ChEBI" id="CHEBI:29105"/>
    </cofactor>
    <text evidence="6 7">Binds 1 zinc ion per subunit.</text>
</comment>
<feature type="compositionally biased region" description="Polar residues" evidence="8">
    <location>
        <begin position="255"/>
        <end position="272"/>
    </location>
</feature>
<evidence type="ECO:0000256" key="8">
    <source>
        <dbReference type="SAM" id="MobiDB-lite"/>
    </source>
</evidence>
<evidence type="ECO:0000256" key="6">
    <source>
        <dbReference type="PROSITE-ProRule" id="PRU01211"/>
    </source>
</evidence>
<evidence type="ECO:0000256" key="3">
    <source>
        <dbReference type="ARBA" id="ARBA00022801"/>
    </source>
</evidence>
<feature type="compositionally biased region" description="Polar residues" evidence="8">
    <location>
        <begin position="229"/>
        <end position="248"/>
    </location>
</feature>
<comment type="caution">
    <text evidence="6">Lacks conserved residue(s) required for the propagation of feature annotation.</text>
</comment>
<keyword evidence="1 6" id="KW-0645">Protease</keyword>
<dbReference type="EC" id="3.4.24.-" evidence="7"/>
<organism evidence="11 12">
    <name type="scientific">Aplysia californica</name>
    <name type="common">California sea hare</name>
    <dbReference type="NCBI Taxonomy" id="6500"/>
    <lineage>
        <taxon>Eukaryota</taxon>
        <taxon>Metazoa</taxon>
        <taxon>Spiralia</taxon>
        <taxon>Lophotrochozoa</taxon>
        <taxon>Mollusca</taxon>
        <taxon>Gastropoda</taxon>
        <taxon>Heterobranchia</taxon>
        <taxon>Euthyneura</taxon>
        <taxon>Tectipleura</taxon>
        <taxon>Aplysiida</taxon>
        <taxon>Aplysioidea</taxon>
        <taxon>Aplysiidae</taxon>
        <taxon>Aplysia</taxon>
    </lineage>
</organism>
<keyword evidence="2 6" id="KW-0479">Metal-binding</keyword>
<dbReference type="InterPro" id="IPR000998">
    <property type="entry name" value="MAM_dom"/>
</dbReference>
<evidence type="ECO:0000313" key="12">
    <source>
        <dbReference type="RefSeq" id="XP_005098691.1"/>
    </source>
</evidence>
<dbReference type="Proteomes" id="UP000694888">
    <property type="component" value="Unplaced"/>
</dbReference>
<dbReference type="Pfam" id="PF01400">
    <property type="entry name" value="Astacin"/>
    <property type="match status" value="1"/>
</dbReference>
<keyword evidence="3 6" id="KW-0378">Hydrolase</keyword>
<feature type="compositionally biased region" description="Polar residues" evidence="8">
    <location>
        <begin position="339"/>
        <end position="364"/>
    </location>
</feature>
<dbReference type="PROSITE" id="PS51864">
    <property type="entry name" value="ASTACIN"/>
    <property type="match status" value="1"/>
</dbReference>
<dbReference type="InterPro" id="IPR013320">
    <property type="entry name" value="ConA-like_dom_sf"/>
</dbReference>
<feature type="domain" description="MAM" evidence="9">
    <location>
        <begin position="130"/>
        <end position="183"/>
    </location>
</feature>
<feature type="compositionally biased region" description="Polar residues" evidence="8">
    <location>
        <begin position="210"/>
        <end position="222"/>
    </location>
</feature>
<dbReference type="Gene3D" id="3.40.390.10">
    <property type="entry name" value="Collagenase (Catalytic Domain)"/>
    <property type="match status" value="1"/>
</dbReference>
<dbReference type="InterPro" id="IPR001506">
    <property type="entry name" value="Peptidase_M12A"/>
</dbReference>
<reference evidence="12" key="1">
    <citation type="submission" date="2025-08" db="UniProtKB">
        <authorList>
            <consortium name="RefSeq"/>
        </authorList>
    </citation>
    <scope>IDENTIFICATION</scope>
</reference>
<feature type="active site" evidence="6">
    <location>
        <position position="8"/>
    </location>
</feature>
<evidence type="ECO:0000259" key="9">
    <source>
        <dbReference type="PROSITE" id="PS50060"/>
    </source>
</evidence>
<dbReference type="Gene3D" id="2.60.120.200">
    <property type="match status" value="1"/>
</dbReference>
<sequence length="466" mass="50895">MKGIIMHEMIHVLGFYHEQNRYDRDRYVNINETNVTDRGLHDFRIRNSTILDPHGAPYDMESIMHYSPYTMAANRAYPVLTPKPELAKGQILGQRFALTPIDVIKVQRQYNCPEDTSNLVSDISPANLHTSCNFDDDTCDFHVKPASTDVTSWIRITQSTPDGPKAGYTNGLDPFLYVSVDTSLMTWLEKNEQEMGKTTESTKTLPVETTMESKISTQTGKSTEGKDVTTINASTKEAGQSVTKTTSAADEKQTSTKTMTSTAESLTRNPTTADYLGLSTAPPAKTGSTDGVTGNAKSRGTTAATSGPEQPVTKIGSQTKIASTTTTQTKTTKAKAQIRSQNTETEATKTAQDDTSSANLAGSSKSPKLRASLFTPIMKSETAFTCLQFGIYQKDASAKLTVYIAGPLLYRQPVQEYSGALGDHWGLVRLSIQLPVGLWYQLELEATADNGAIALDDIYILKMMCP</sequence>
<feature type="binding site" evidence="6">
    <location>
        <position position="7"/>
    </location>
    <ligand>
        <name>Zn(2+)</name>
        <dbReference type="ChEBI" id="CHEBI:29105"/>
        <note>catalytic</note>
    </ligand>
</feature>
<dbReference type="Pfam" id="PF00629">
    <property type="entry name" value="MAM"/>
    <property type="match status" value="1"/>
</dbReference>
<dbReference type="PROSITE" id="PS50060">
    <property type="entry name" value="MAM_2"/>
    <property type="match status" value="2"/>
</dbReference>
<dbReference type="RefSeq" id="XP_005098691.1">
    <property type="nucleotide sequence ID" value="XM_005098634.3"/>
</dbReference>
<feature type="domain" description="Peptidase M12A" evidence="10">
    <location>
        <begin position="1"/>
        <end position="113"/>
    </location>
</feature>
<dbReference type="SUPFAM" id="SSF49899">
    <property type="entry name" value="Concanavalin A-like lectins/glucanases"/>
    <property type="match status" value="1"/>
</dbReference>
<protein>
    <recommendedName>
        <fullName evidence="7">Metalloendopeptidase</fullName>
        <ecNumber evidence="7">3.4.24.-</ecNumber>
    </recommendedName>
</protein>
<feature type="compositionally biased region" description="Low complexity" evidence="8">
    <location>
        <begin position="317"/>
        <end position="338"/>
    </location>
</feature>
<dbReference type="SUPFAM" id="SSF55486">
    <property type="entry name" value="Metalloproteases ('zincins'), catalytic domain"/>
    <property type="match status" value="1"/>
</dbReference>
<dbReference type="InterPro" id="IPR024079">
    <property type="entry name" value="MetalloPept_cat_dom_sf"/>
</dbReference>
<feature type="domain" description="MAM" evidence="9">
    <location>
        <begin position="354"/>
        <end position="466"/>
    </location>
</feature>
<evidence type="ECO:0000256" key="5">
    <source>
        <dbReference type="ARBA" id="ARBA00023049"/>
    </source>
</evidence>
<dbReference type="PANTHER" id="PTHR10127:SF780">
    <property type="entry name" value="METALLOENDOPEPTIDASE"/>
    <property type="match status" value="1"/>
</dbReference>
<evidence type="ECO:0000256" key="2">
    <source>
        <dbReference type="ARBA" id="ARBA00022723"/>
    </source>
</evidence>
<accession>A0ABM0JPT5</accession>
<proteinExistence type="predicted"/>
<evidence type="ECO:0000259" key="10">
    <source>
        <dbReference type="PROSITE" id="PS51864"/>
    </source>
</evidence>
<evidence type="ECO:0000256" key="1">
    <source>
        <dbReference type="ARBA" id="ARBA00022670"/>
    </source>
</evidence>